<dbReference type="GO" id="GO:0009231">
    <property type="term" value="P:riboflavin biosynthetic process"/>
    <property type="evidence" value="ECO:0007669"/>
    <property type="project" value="UniProtKB-KW"/>
</dbReference>
<evidence type="ECO:0000256" key="3">
    <source>
        <dbReference type="ARBA" id="ARBA00004887"/>
    </source>
</evidence>
<name>A0A497XP45_9AQUI</name>
<reference evidence="13 14" key="1">
    <citation type="submission" date="2018-10" db="EMBL/GenBank/DDBJ databases">
        <title>Genomic Encyclopedia of Archaeal and Bacterial Type Strains, Phase II (KMG-II): from individual species to whole genera.</title>
        <authorList>
            <person name="Goeker M."/>
        </authorList>
    </citation>
    <scope>NUCLEOTIDE SEQUENCE [LARGE SCALE GENOMIC DNA]</scope>
    <source>
        <strain evidence="13 14">DSM 16510</strain>
    </source>
</reference>
<evidence type="ECO:0000256" key="11">
    <source>
        <dbReference type="PROSITE-ProRule" id="PRU00524"/>
    </source>
</evidence>
<dbReference type="Pfam" id="PF00677">
    <property type="entry name" value="Lum_binding"/>
    <property type="match status" value="2"/>
</dbReference>
<comment type="pathway">
    <text evidence="3">Cofactor biosynthesis; riboflavin biosynthesis; riboflavin from 2-hydroxy-3-oxobutyl phosphate and 5-amino-6-(D-ribitylamino)uracil: step 2/2.</text>
</comment>
<dbReference type="EMBL" id="RCCJ01000001">
    <property type="protein sequence ID" value="RLJ70074.1"/>
    <property type="molecule type" value="Genomic_DNA"/>
</dbReference>
<dbReference type="InterPro" id="IPR017938">
    <property type="entry name" value="Riboflavin_synthase-like_b-brl"/>
</dbReference>
<feature type="domain" description="Lumazine-binding" evidence="12">
    <location>
        <begin position="1"/>
        <end position="94"/>
    </location>
</feature>
<evidence type="ECO:0000259" key="12">
    <source>
        <dbReference type="PROSITE" id="PS51177"/>
    </source>
</evidence>
<sequence>MFTGLVEELGEVFSISKGQRGGALEVKSSFTDVRLGDSVAVNGACLTVVKLGKGTLTFELSPETLDRTNLKFLKKGDLVNLERALRADSRLGGHFVLGHVDFTARVLSFKNLGRHRELLVEVPPQQRKFFVEKGSVAIDGISLTVNYVGDSSISINVIPHTYENTNLKTRKPGDIVNVEVDILGKYVLNYLDLNRGNIGQKLEKLF</sequence>
<dbReference type="OrthoDB" id="9788537at2"/>
<dbReference type="GO" id="GO:0004746">
    <property type="term" value="F:riboflavin synthase activity"/>
    <property type="evidence" value="ECO:0007669"/>
    <property type="project" value="UniProtKB-UniRule"/>
</dbReference>
<feature type="domain" description="Lumazine-binding" evidence="12">
    <location>
        <begin position="95"/>
        <end position="191"/>
    </location>
</feature>
<evidence type="ECO:0000313" key="14">
    <source>
        <dbReference type="Proteomes" id="UP000267841"/>
    </source>
</evidence>
<protein>
    <recommendedName>
        <fullName evidence="6 10">Riboflavin synthase</fullName>
        <ecNumber evidence="5 10">2.5.1.9</ecNumber>
    </recommendedName>
</protein>
<keyword evidence="8" id="KW-0808">Transferase</keyword>
<evidence type="ECO:0000256" key="4">
    <source>
        <dbReference type="ARBA" id="ARBA00011233"/>
    </source>
</evidence>
<dbReference type="InterPro" id="IPR023366">
    <property type="entry name" value="ATP_synth_asu-like_sf"/>
</dbReference>
<feature type="repeat" description="Lumazine-binding" evidence="11">
    <location>
        <begin position="95"/>
        <end position="191"/>
    </location>
</feature>
<dbReference type="InterPro" id="IPR001783">
    <property type="entry name" value="Lumazine-bd"/>
</dbReference>
<comment type="function">
    <text evidence="2">Catalyzes the dismutation of two molecules of 6,7-dimethyl-8-ribityllumazine, resulting in the formation of riboflavin and 5-amino-6-(D-ribitylamino)uracil.</text>
</comment>
<evidence type="ECO:0000256" key="9">
    <source>
        <dbReference type="ARBA" id="ARBA00022737"/>
    </source>
</evidence>
<dbReference type="AlphaFoldDB" id="A0A497XP45"/>
<comment type="catalytic activity">
    <reaction evidence="1">
        <text>2 6,7-dimethyl-8-(1-D-ribityl)lumazine + H(+) = 5-amino-6-(D-ribitylamino)uracil + riboflavin</text>
        <dbReference type="Rhea" id="RHEA:20772"/>
        <dbReference type="ChEBI" id="CHEBI:15378"/>
        <dbReference type="ChEBI" id="CHEBI:15934"/>
        <dbReference type="ChEBI" id="CHEBI:57986"/>
        <dbReference type="ChEBI" id="CHEBI:58201"/>
        <dbReference type="EC" id="2.5.1.9"/>
    </reaction>
</comment>
<dbReference type="RefSeq" id="WP_121009168.1">
    <property type="nucleotide sequence ID" value="NZ_RCCJ01000001.1"/>
</dbReference>
<evidence type="ECO:0000256" key="7">
    <source>
        <dbReference type="ARBA" id="ARBA00022619"/>
    </source>
</evidence>
<dbReference type="FunFam" id="2.40.30.20:FF:000003">
    <property type="entry name" value="Riboflavin synthase, alpha subunit"/>
    <property type="match status" value="1"/>
</dbReference>
<evidence type="ECO:0000313" key="13">
    <source>
        <dbReference type="EMBL" id="RLJ70074.1"/>
    </source>
</evidence>
<organism evidence="13 14">
    <name type="scientific">Hydrogenivirga caldilitoris</name>
    <dbReference type="NCBI Taxonomy" id="246264"/>
    <lineage>
        <taxon>Bacteria</taxon>
        <taxon>Pseudomonadati</taxon>
        <taxon>Aquificota</taxon>
        <taxon>Aquificia</taxon>
        <taxon>Aquificales</taxon>
        <taxon>Aquificaceae</taxon>
        <taxon>Hydrogenivirga</taxon>
    </lineage>
</organism>
<dbReference type="NCBIfam" id="NF006767">
    <property type="entry name" value="PRK09289.1"/>
    <property type="match status" value="1"/>
</dbReference>
<dbReference type="PROSITE" id="PS51177">
    <property type="entry name" value="LUMAZINE_BIND"/>
    <property type="match status" value="2"/>
</dbReference>
<dbReference type="InterPro" id="IPR026017">
    <property type="entry name" value="Lumazine-bd_dom"/>
</dbReference>
<dbReference type="NCBIfam" id="TIGR00187">
    <property type="entry name" value="ribE"/>
    <property type="match status" value="1"/>
</dbReference>
<evidence type="ECO:0000256" key="10">
    <source>
        <dbReference type="NCBIfam" id="TIGR00187"/>
    </source>
</evidence>
<proteinExistence type="predicted"/>
<dbReference type="PANTHER" id="PTHR21098">
    <property type="entry name" value="RIBOFLAVIN SYNTHASE ALPHA CHAIN"/>
    <property type="match status" value="1"/>
</dbReference>
<evidence type="ECO:0000256" key="5">
    <source>
        <dbReference type="ARBA" id="ARBA00012827"/>
    </source>
</evidence>
<keyword evidence="9" id="KW-0677">Repeat</keyword>
<dbReference type="EC" id="2.5.1.9" evidence="5 10"/>
<dbReference type="FunFam" id="2.40.30.20:FF:000004">
    <property type="entry name" value="Riboflavin synthase, alpha subunit"/>
    <property type="match status" value="1"/>
</dbReference>
<feature type="repeat" description="Lumazine-binding" evidence="11">
    <location>
        <begin position="1"/>
        <end position="94"/>
    </location>
</feature>
<accession>A0A497XP45</accession>
<dbReference type="Proteomes" id="UP000267841">
    <property type="component" value="Unassembled WGS sequence"/>
</dbReference>
<dbReference type="NCBIfam" id="NF009566">
    <property type="entry name" value="PRK13020.1"/>
    <property type="match status" value="1"/>
</dbReference>
<keyword evidence="7" id="KW-0686">Riboflavin biosynthesis</keyword>
<evidence type="ECO:0000256" key="6">
    <source>
        <dbReference type="ARBA" id="ARBA00013950"/>
    </source>
</evidence>
<comment type="subunit">
    <text evidence="4">Homotrimer.</text>
</comment>
<dbReference type="CDD" id="cd00402">
    <property type="entry name" value="Riboflavin_synthase_like"/>
    <property type="match status" value="1"/>
</dbReference>
<evidence type="ECO:0000256" key="2">
    <source>
        <dbReference type="ARBA" id="ARBA00002803"/>
    </source>
</evidence>
<keyword evidence="14" id="KW-1185">Reference proteome</keyword>
<comment type="caution">
    <text evidence="13">The sequence shown here is derived from an EMBL/GenBank/DDBJ whole genome shotgun (WGS) entry which is preliminary data.</text>
</comment>
<dbReference type="Gene3D" id="2.40.30.20">
    <property type="match status" value="2"/>
</dbReference>
<dbReference type="SUPFAM" id="SSF63380">
    <property type="entry name" value="Riboflavin synthase domain-like"/>
    <property type="match status" value="2"/>
</dbReference>
<evidence type="ECO:0000256" key="1">
    <source>
        <dbReference type="ARBA" id="ARBA00000968"/>
    </source>
</evidence>
<dbReference type="PANTHER" id="PTHR21098:SF12">
    <property type="entry name" value="RIBOFLAVIN SYNTHASE"/>
    <property type="match status" value="1"/>
</dbReference>
<dbReference type="PIRSF" id="PIRSF000498">
    <property type="entry name" value="Riboflavin_syn_A"/>
    <property type="match status" value="1"/>
</dbReference>
<gene>
    <name evidence="13" type="ORF">BCF55_0336</name>
</gene>
<evidence type="ECO:0000256" key="8">
    <source>
        <dbReference type="ARBA" id="ARBA00022679"/>
    </source>
</evidence>